<reference evidence="2 3" key="1">
    <citation type="submission" date="2013-08" db="EMBL/GenBank/DDBJ databases">
        <authorList>
            <person name="Stouthamer R."/>
            <person name="Nunney L."/>
        </authorList>
    </citation>
    <scope>NUCLEOTIDE SEQUENCE [LARGE SCALE GENOMIC DNA]</scope>
    <source>
        <strain evidence="3">ann-1</strain>
    </source>
</reference>
<evidence type="ECO:0000313" key="3">
    <source>
        <dbReference type="Proteomes" id="UP000027215"/>
    </source>
</evidence>
<dbReference type="PROSITE" id="PS51750">
    <property type="entry name" value="BRO_N"/>
    <property type="match status" value="1"/>
</dbReference>
<dbReference type="InterPro" id="IPR003497">
    <property type="entry name" value="BRO_N_domain"/>
</dbReference>
<dbReference type="PATRIC" id="fig|155920.8.peg.1474"/>
<dbReference type="SMART" id="SM01040">
    <property type="entry name" value="Bro-N"/>
    <property type="match status" value="1"/>
</dbReference>
<dbReference type="HOGENOM" id="CLU_1365788_0_0_6"/>
<evidence type="ECO:0000313" key="2">
    <source>
        <dbReference type="EMBL" id="AIC11216.1"/>
    </source>
</evidence>
<dbReference type="KEGG" id="xfs:D934_06285"/>
<dbReference type="Proteomes" id="UP000027215">
    <property type="component" value="Chromosome"/>
</dbReference>
<dbReference type="Pfam" id="PF02498">
    <property type="entry name" value="Bro-N"/>
    <property type="match status" value="1"/>
</dbReference>
<proteinExistence type="predicted"/>
<accession>A0A060HCV1</accession>
<sequence>MTQSIIPFDFHSHAVRVVMRDGNPWFVAKDVMDALDYAETSNPARVTEHIPSEWKGVNPIHTLGGEQKLLCLAEPGLYFFLGRSDKPKALPFQKWLAGEVLPSIRKTGSYVSNDTVSLTTAHRCGTVLGKERNNSGISGTRIRNPCGFFTPARFYVGRAAAIQHPAKGKAARRLIPVVNLPTPTGAARNNVSPWSSHESGDVL</sequence>
<dbReference type="AlphaFoldDB" id="A0A060HCV1"/>
<name>A0A060HCV1_XYLFS</name>
<organism evidence="2 3">
    <name type="scientific">Xylella fastidiosa subsp. sandyi Ann-1</name>
    <dbReference type="NCBI Taxonomy" id="155920"/>
    <lineage>
        <taxon>Bacteria</taxon>
        <taxon>Pseudomonadati</taxon>
        <taxon>Pseudomonadota</taxon>
        <taxon>Gammaproteobacteria</taxon>
        <taxon>Lysobacterales</taxon>
        <taxon>Lysobacteraceae</taxon>
        <taxon>Xylella</taxon>
    </lineage>
</organism>
<dbReference type="PANTHER" id="PTHR36180">
    <property type="entry name" value="DNA-BINDING PROTEIN-RELATED-RELATED"/>
    <property type="match status" value="1"/>
</dbReference>
<evidence type="ECO:0000259" key="1">
    <source>
        <dbReference type="PROSITE" id="PS51750"/>
    </source>
</evidence>
<dbReference type="EMBL" id="CP006696">
    <property type="protein sequence ID" value="AIC11216.1"/>
    <property type="molecule type" value="Genomic_DNA"/>
</dbReference>
<dbReference type="PANTHER" id="PTHR36180:SF2">
    <property type="entry name" value="BRO FAMILY PROTEIN"/>
    <property type="match status" value="1"/>
</dbReference>
<gene>
    <name evidence="2" type="ORF">D934_06285</name>
</gene>
<feature type="domain" description="Bro-N" evidence="1">
    <location>
        <begin position="1"/>
        <end position="108"/>
    </location>
</feature>
<protein>
    <recommendedName>
        <fullName evidence="1">Bro-N domain-containing protein</fullName>
    </recommendedName>
</protein>